<keyword evidence="3" id="KW-1185">Reference proteome</keyword>
<organism evidence="2 3">
    <name type="scientific">Cylicocyclus nassatus</name>
    <name type="common">Nematode worm</name>
    <dbReference type="NCBI Taxonomy" id="53992"/>
    <lineage>
        <taxon>Eukaryota</taxon>
        <taxon>Metazoa</taxon>
        <taxon>Ecdysozoa</taxon>
        <taxon>Nematoda</taxon>
        <taxon>Chromadorea</taxon>
        <taxon>Rhabditida</taxon>
        <taxon>Rhabditina</taxon>
        <taxon>Rhabditomorpha</taxon>
        <taxon>Strongyloidea</taxon>
        <taxon>Strongylidae</taxon>
        <taxon>Cylicocyclus</taxon>
    </lineage>
</organism>
<comment type="caution">
    <text evidence="2">The sequence shown here is derived from an EMBL/GenBank/DDBJ whole genome shotgun (WGS) entry which is preliminary data.</text>
</comment>
<gene>
    <name evidence="2" type="ORF">CYNAS_LOCUS9482</name>
</gene>
<dbReference type="AlphaFoldDB" id="A0AA36M3L5"/>
<proteinExistence type="predicted"/>
<sequence>MNISAEVMPRCVVQAVGNETEPGNSQMINDGDSKTITCYCNSSEICTIKNDTFKKTFETPMPENGITIYRCLYDFLTEYKVEAERYVLGYIFSSTFVESTTPTAATKIRRTIRPYKDEDEDEDEDDNSEPRKK</sequence>
<evidence type="ECO:0000313" key="3">
    <source>
        <dbReference type="Proteomes" id="UP001176961"/>
    </source>
</evidence>
<dbReference type="EMBL" id="CATQJL010000223">
    <property type="protein sequence ID" value="CAJ0597499.1"/>
    <property type="molecule type" value="Genomic_DNA"/>
</dbReference>
<evidence type="ECO:0000313" key="2">
    <source>
        <dbReference type="EMBL" id="CAJ0597499.1"/>
    </source>
</evidence>
<protein>
    <submittedName>
        <fullName evidence="2">Uncharacterized protein</fullName>
    </submittedName>
</protein>
<evidence type="ECO:0000256" key="1">
    <source>
        <dbReference type="SAM" id="MobiDB-lite"/>
    </source>
</evidence>
<reference evidence="2" key="1">
    <citation type="submission" date="2023-07" db="EMBL/GenBank/DDBJ databases">
        <authorList>
            <consortium name="CYATHOMIX"/>
        </authorList>
    </citation>
    <scope>NUCLEOTIDE SEQUENCE</scope>
    <source>
        <strain evidence="2">N/A</strain>
    </source>
</reference>
<dbReference type="Proteomes" id="UP001176961">
    <property type="component" value="Unassembled WGS sequence"/>
</dbReference>
<accession>A0AA36M3L5</accession>
<name>A0AA36M3L5_CYLNA</name>
<feature type="compositionally biased region" description="Acidic residues" evidence="1">
    <location>
        <begin position="117"/>
        <end position="127"/>
    </location>
</feature>
<feature type="region of interest" description="Disordered" evidence="1">
    <location>
        <begin position="100"/>
        <end position="133"/>
    </location>
</feature>